<accession>M1XNY6</accession>
<dbReference type="InterPro" id="IPR004014">
    <property type="entry name" value="ATPase_P-typ_cation-transptr_N"/>
</dbReference>
<dbReference type="PANTHER" id="PTHR43294:SF20">
    <property type="entry name" value="P-TYPE ATPASE"/>
    <property type="match status" value="1"/>
</dbReference>
<dbReference type="FunFam" id="2.70.150.10:FF:000160">
    <property type="entry name" value="Sarcoplasmic/endoplasmic reticulum calcium ATPase 1"/>
    <property type="match status" value="1"/>
</dbReference>
<dbReference type="Gene3D" id="3.40.50.1000">
    <property type="entry name" value="HAD superfamily/HAD-like"/>
    <property type="match status" value="1"/>
</dbReference>
<feature type="transmembrane region" description="Helical" evidence="10">
    <location>
        <begin position="835"/>
        <end position="853"/>
    </location>
</feature>
<evidence type="ECO:0000259" key="11">
    <source>
        <dbReference type="SMART" id="SM00831"/>
    </source>
</evidence>
<dbReference type="InterPro" id="IPR006068">
    <property type="entry name" value="ATPase_P-typ_cation-transptr_C"/>
</dbReference>
<dbReference type="InterPro" id="IPR036412">
    <property type="entry name" value="HAD-like_sf"/>
</dbReference>
<evidence type="ECO:0000256" key="8">
    <source>
        <dbReference type="ARBA" id="ARBA00022989"/>
    </source>
</evidence>
<dbReference type="STRING" id="268739.Nmlp_1507"/>
<dbReference type="InterPro" id="IPR018303">
    <property type="entry name" value="ATPase_P-typ_P_site"/>
</dbReference>
<dbReference type="SMART" id="SM00831">
    <property type="entry name" value="Cation_ATPase_N"/>
    <property type="match status" value="1"/>
</dbReference>
<feature type="transmembrane region" description="Helical" evidence="10">
    <location>
        <begin position="865"/>
        <end position="884"/>
    </location>
</feature>
<gene>
    <name evidence="12" type="ordered locus">Nmlp_1507</name>
</gene>
<dbReference type="EMBL" id="HF582854">
    <property type="protein sequence ID" value="CCQ35709.1"/>
    <property type="molecule type" value="Genomic_DNA"/>
</dbReference>
<dbReference type="SFLD" id="SFLDS00003">
    <property type="entry name" value="Haloacid_Dehalogenase"/>
    <property type="match status" value="1"/>
</dbReference>
<dbReference type="GO" id="GO:1902600">
    <property type="term" value="P:proton transmembrane transport"/>
    <property type="evidence" value="ECO:0007669"/>
    <property type="project" value="TreeGrafter"/>
</dbReference>
<dbReference type="InterPro" id="IPR050510">
    <property type="entry name" value="Cation_transp_ATPase_P-type"/>
</dbReference>
<dbReference type="InterPro" id="IPR001757">
    <property type="entry name" value="P_typ_ATPase"/>
</dbReference>
<evidence type="ECO:0000256" key="7">
    <source>
        <dbReference type="ARBA" id="ARBA00022967"/>
    </source>
</evidence>
<dbReference type="InterPro" id="IPR023298">
    <property type="entry name" value="ATPase_P-typ_TM_dom_sf"/>
</dbReference>
<dbReference type="EC" id="3.6.3.-" evidence="12"/>
<keyword evidence="5" id="KW-0067">ATP-binding</keyword>
<dbReference type="SUPFAM" id="SSF81653">
    <property type="entry name" value="Calcium ATPase, transduction domain A"/>
    <property type="match status" value="1"/>
</dbReference>
<evidence type="ECO:0000256" key="1">
    <source>
        <dbReference type="ARBA" id="ARBA00004127"/>
    </source>
</evidence>
<protein>
    <submittedName>
        <fullName evidence="12">P-type transport ATPase (Probable substrate calcium/metal cation)</fullName>
        <ecNumber evidence="12">3.6.3.-</ecNumber>
    </submittedName>
</protein>
<feature type="transmembrane region" description="Helical" evidence="10">
    <location>
        <begin position="772"/>
        <end position="789"/>
    </location>
</feature>
<dbReference type="Pfam" id="PF00690">
    <property type="entry name" value="Cation_ATPase_N"/>
    <property type="match status" value="1"/>
</dbReference>
<dbReference type="GO" id="GO:0012505">
    <property type="term" value="C:endomembrane system"/>
    <property type="evidence" value="ECO:0007669"/>
    <property type="project" value="UniProtKB-SubCell"/>
</dbReference>
<sequence>MPDQAWHAATGETVLGELGTTREGLSSEEAARRLERYGPNTLKGADAVSPLGIFLHQFTSPLIYVLVVAFLVTVAIEHYADATVIALVLIINAVIGFVQEYRAENAMAALADLVSPDARVRRDGRVQSIDSNRLVPGDVVTLESGDVVPTDLRLLETTDLRIDTAVLTGESVPVSRSPEPVNADSPVVDRSNMAHMGTAVATGRAVGVVVATGEDTRIGTIAGEVRGTERTATPLQTRMRVFGNRISVAVLAVAVGLLGVGLQQGIPLVEVFLLAVATAVAAIPEGLPVVMTVALAVSVRRMAGRNAVIRRLPAVETLGSCSVIVSDKTGTITENRMTVEHLWTPEGTVTVTGAGDAASGEFRRDGEAIVPGEYPALCEALRAGTLANEASLETAADGTLTGIGDPTETALLVAGRKGGLPAADDDRPRVGHRPFESDRRYAASAHAAPDGDAVTYVKGAPERVVGMCESAYAPGSAAGAPFDTEAALEAAEAFADDGLRVIAMARGEGDLTDRDPAGLSFLGFAGMLDPPRQGVPEAIESCRSAGIRVSMVTGDHASTARAIAAAVGIDVDRVLTGAEVAELDDDELTERLHDTAVFARIAPTQKHRIVTLLKDDGEVVAVTGDGVNDAPALKAAHIGAAMGITGTDVAKEASEMVLTDDNFATIYAAVEEGRTVFSNIRKATMFLLSTGVALVAAILATFLLVVWGVIPRGTAGAFPLLLLPAQALWLNVVNNGIQDVALAFEPGETEQFHRPPHPPDEGLLSRPLLERTFLVGGTLAGLAVAVFRVEIADSALAYAQTAALTTMVVSMALFLGTCRSETRWVLGKHPLSNPVLFVGTLAALVVHVGVLHFGPTQALLNLEPIALETWLRILLVAPSVLVVAELHKRIRGRPVGE</sequence>
<feature type="transmembrane region" description="Helical" evidence="10">
    <location>
        <begin position="58"/>
        <end position="76"/>
    </location>
</feature>
<evidence type="ECO:0000256" key="6">
    <source>
        <dbReference type="ARBA" id="ARBA00022842"/>
    </source>
</evidence>
<evidence type="ECO:0000313" key="13">
    <source>
        <dbReference type="Proteomes" id="UP000011867"/>
    </source>
</evidence>
<keyword evidence="4" id="KW-0547">Nucleotide-binding</keyword>
<feature type="domain" description="Cation-transporting P-type ATPase N-terminal" evidence="11">
    <location>
        <begin position="5"/>
        <end position="78"/>
    </location>
</feature>
<dbReference type="PANTHER" id="PTHR43294">
    <property type="entry name" value="SODIUM/POTASSIUM-TRANSPORTING ATPASE SUBUNIT ALPHA"/>
    <property type="match status" value="1"/>
</dbReference>
<keyword evidence="8 10" id="KW-1133">Transmembrane helix</keyword>
<dbReference type="Pfam" id="PF13246">
    <property type="entry name" value="Cation_ATPase"/>
    <property type="match status" value="1"/>
</dbReference>
<dbReference type="AlphaFoldDB" id="M1XNY6"/>
<dbReference type="GO" id="GO:0030007">
    <property type="term" value="P:intracellular potassium ion homeostasis"/>
    <property type="evidence" value="ECO:0007669"/>
    <property type="project" value="TreeGrafter"/>
</dbReference>
<dbReference type="KEGG" id="nmo:Nmlp_1507"/>
<evidence type="ECO:0000256" key="9">
    <source>
        <dbReference type="ARBA" id="ARBA00023136"/>
    </source>
</evidence>
<evidence type="ECO:0000313" key="12">
    <source>
        <dbReference type="EMBL" id="CCQ35709.1"/>
    </source>
</evidence>
<dbReference type="FunFam" id="3.40.50.1000:FF:000083">
    <property type="entry name" value="Sodium/potassium-transporting ATPase subunit alpha"/>
    <property type="match status" value="1"/>
</dbReference>
<dbReference type="HOGENOM" id="CLU_002360_2_1_2"/>
<dbReference type="InterPro" id="IPR008250">
    <property type="entry name" value="ATPase_P-typ_transduc_dom_A_sf"/>
</dbReference>
<dbReference type="SFLD" id="SFLDG00002">
    <property type="entry name" value="C1.7:_P-type_atpase_like"/>
    <property type="match status" value="1"/>
</dbReference>
<dbReference type="Pfam" id="PF00689">
    <property type="entry name" value="Cation_ATPase_C"/>
    <property type="match status" value="1"/>
</dbReference>
<dbReference type="PROSITE" id="PS00154">
    <property type="entry name" value="ATPASE_E1_E2"/>
    <property type="match status" value="1"/>
</dbReference>
<dbReference type="GO" id="GO:0016887">
    <property type="term" value="F:ATP hydrolysis activity"/>
    <property type="evidence" value="ECO:0007669"/>
    <property type="project" value="InterPro"/>
</dbReference>
<dbReference type="OrthoDB" id="8588at2157"/>
<dbReference type="InterPro" id="IPR044492">
    <property type="entry name" value="P_typ_ATPase_HD_dom"/>
</dbReference>
<keyword evidence="9 10" id="KW-0472">Membrane</keyword>
<evidence type="ECO:0000256" key="10">
    <source>
        <dbReference type="SAM" id="Phobius"/>
    </source>
</evidence>
<evidence type="ECO:0000256" key="2">
    <source>
        <dbReference type="ARBA" id="ARBA00022553"/>
    </source>
</evidence>
<dbReference type="GO" id="GO:0005524">
    <property type="term" value="F:ATP binding"/>
    <property type="evidence" value="ECO:0007669"/>
    <property type="project" value="UniProtKB-KW"/>
</dbReference>
<dbReference type="GO" id="GO:0036376">
    <property type="term" value="P:sodium ion export across plasma membrane"/>
    <property type="evidence" value="ECO:0007669"/>
    <property type="project" value="TreeGrafter"/>
</dbReference>
<evidence type="ECO:0000256" key="4">
    <source>
        <dbReference type="ARBA" id="ARBA00022741"/>
    </source>
</evidence>
<name>M1XNY6_NATM8</name>
<dbReference type="Pfam" id="PF00122">
    <property type="entry name" value="E1-E2_ATPase"/>
    <property type="match status" value="1"/>
</dbReference>
<dbReference type="Gene3D" id="2.70.150.10">
    <property type="entry name" value="Calcium-transporting ATPase, cytoplasmic transduction domain A"/>
    <property type="match status" value="1"/>
</dbReference>
<dbReference type="SUPFAM" id="SSF81660">
    <property type="entry name" value="Metal cation-transporting ATPase, ATP-binding domain N"/>
    <property type="match status" value="1"/>
</dbReference>
<evidence type="ECO:0000256" key="5">
    <source>
        <dbReference type="ARBA" id="ARBA00022840"/>
    </source>
</evidence>
<dbReference type="SUPFAM" id="SSF56784">
    <property type="entry name" value="HAD-like"/>
    <property type="match status" value="1"/>
</dbReference>
<feature type="transmembrane region" description="Helical" evidence="10">
    <location>
        <begin position="246"/>
        <end position="266"/>
    </location>
</feature>
<keyword evidence="7" id="KW-1278">Translocase</keyword>
<dbReference type="RefSeq" id="WP_015408552.1">
    <property type="nucleotide sequence ID" value="NC_020388.1"/>
</dbReference>
<dbReference type="Proteomes" id="UP000011867">
    <property type="component" value="Chromosome"/>
</dbReference>
<dbReference type="Gene3D" id="3.40.1110.10">
    <property type="entry name" value="Calcium-transporting ATPase, cytoplasmic domain N"/>
    <property type="match status" value="1"/>
</dbReference>
<dbReference type="Gene3D" id="1.20.1110.10">
    <property type="entry name" value="Calcium-transporting ATPase, transmembrane domain"/>
    <property type="match status" value="1"/>
</dbReference>
<dbReference type="InterPro" id="IPR059000">
    <property type="entry name" value="ATPase_P-type_domA"/>
</dbReference>
<feature type="transmembrane region" description="Helical" evidence="10">
    <location>
        <begin position="82"/>
        <end position="98"/>
    </location>
</feature>
<dbReference type="PRINTS" id="PR00120">
    <property type="entry name" value="HATPASE"/>
</dbReference>
<dbReference type="GO" id="GO:0006883">
    <property type="term" value="P:intracellular sodium ion homeostasis"/>
    <property type="evidence" value="ECO:0007669"/>
    <property type="project" value="TreeGrafter"/>
</dbReference>
<keyword evidence="6" id="KW-0460">Magnesium</keyword>
<evidence type="ECO:0000256" key="3">
    <source>
        <dbReference type="ARBA" id="ARBA00022692"/>
    </source>
</evidence>
<keyword evidence="2" id="KW-0597">Phosphoprotein</keyword>
<dbReference type="InterPro" id="IPR023214">
    <property type="entry name" value="HAD_sf"/>
</dbReference>
<dbReference type="SFLD" id="SFLDF00027">
    <property type="entry name" value="p-type_atpase"/>
    <property type="match status" value="1"/>
</dbReference>
<feature type="transmembrane region" description="Helical" evidence="10">
    <location>
        <begin position="716"/>
        <end position="733"/>
    </location>
</feature>
<dbReference type="GO" id="GO:0005391">
    <property type="term" value="F:P-type sodium:potassium-exchanging transporter activity"/>
    <property type="evidence" value="ECO:0007669"/>
    <property type="project" value="TreeGrafter"/>
</dbReference>
<organism evidence="12 13">
    <name type="scientific">Natronomonas moolapensis (strain DSM 18674 / CECT 7526 / JCM 14361 / 8.8.11)</name>
    <dbReference type="NCBI Taxonomy" id="268739"/>
    <lineage>
        <taxon>Archaea</taxon>
        <taxon>Methanobacteriati</taxon>
        <taxon>Methanobacteriota</taxon>
        <taxon>Stenosarchaea group</taxon>
        <taxon>Halobacteria</taxon>
        <taxon>Halobacteriales</taxon>
        <taxon>Natronomonadaceae</taxon>
        <taxon>Natronomonas</taxon>
    </lineage>
</organism>
<keyword evidence="13" id="KW-1185">Reference proteome</keyword>
<keyword evidence="12" id="KW-0378">Hydrolase</keyword>
<reference evidence="12 13" key="1">
    <citation type="journal article" date="2013" name="Genome Announc.">
        <title>Genome of the haloarchaeon Natronomonas moolapensis, a neutrophilic member of a previously haloalkaliphilic genus.</title>
        <authorList>
            <person name="Dyall-Smith M.L."/>
            <person name="Pfeiffer F."/>
            <person name="Oberwinkler T."/>
            <person name="Klee K."/>
            <person name="Rampp M."/>
            <person name="Palm P."/>
            <person name="Gross K."/>
            <person name="Schuster S.C."/>
            <person name="Oesterhelt D."/>
        </authorList>
    </citation>
    <scope>NUCLEOTIDE SEQUENCE [LARGE SCALE GENOMIC DNA]</scope>
    <source>
        <strain evidence="13">DSM 18674 / JCM 14361 / 8.8.11</strain>
    </source>
</reference>
<feature type="transmembrane region" description="Helical" evidence="10">
    <location>
        <begin position="795"/>
        <end position="815"/>
    </location>
</feature>
<dbReference type="PRINTS" id="PR00119">
    <property type="entry name" value="CATATPASE"/>
</dbReference>
<dbReference type="GO" id="GO:0005886">
    <property type="term" value="C:plasma membrane"/>
    <property type="evidence" value="ECO:0007669"/>
    <property type="project" value="TreeGrafter"/>
</dbReference>
<comment type="subcellular location">
    <subcellularLocation>
        <location evidence="1">Endomembrane system</location>
        <topology evidence="1">Multi-pass membrane protein</topology>
    </subcellularLocation>
</comment>
<dbReference type="GO" id="GO:1990573">
    <property type="term" value="P:potassium ion import across plasma membrane"/>
    <property type="evidence" value="ECO:0007669"/>
    <property type="project" value="TreeGrafter"/>
</dbReference>
<dbReference type="SUPFAM" id="SSF81665">
    <property type="entry name" value="Calcium ATPase, transmembrane domain M"/>
    <property type="match status" value="1"/>
</dbReference>
<keyword evidence="3 10" id="KW-0812">Transmembrane</keyword>
<dbReference type="NCBIfam" id="TIGR01494">
    <property type="entry name" value="ATPase_P-type"/>
    <property type="match status" value="2"/>
</dbReference>
<dbReference type="GeneID" id="14650742"/>
<feature type="transmembrane region" description="Helical" evidence="10">
    <location>
        <begin position="272"/>
        <end position="297"/>
    </location>
</feature>
<feature type="transmembrane region" description="Helical" evidence="10">
    <location>
        <begin position="686"/>
        <end position="710"/>
    </location>
</feature>
<dbReference type="eggNOG" id="arCOG01578">
    <property type="taxonomic scope" value="Archaea"/>
</dbReference>
<dbReference type="InterPro" id="IPR023299">
    <property type="entry name" value="ATPase_P-typ_cyto_dom_N"/>
</dbReference>
<proteinExistence type="predicted"/>